<dbReference type="InterPro" id="IPR036909">
    <property type="entry name" value="Cyt_c-like_dom_sf"/>
</dbReference>
<feature type="signal peptide" evidence="7">
    <location>
        <begin position="1"/>
        <end position="28"/>
    </location>
</feature>
<dbReference type="InterPro" id="IPR050597">
    <property type="entry name" value="Cytochrome_c_Oxidase_Subunit"/>
</dbReference>
<keyword evidence="1" id="KW-0813">Transport</keyword>
<dbReference type="PROSITE" id="PS51007">
    <property type="entry name" value="CYTC"/>
    <property type="match status" value="1"/>
</dbReference>
<evidence type="ECO:0000259" key="8">
    <source>
        <dbReference type="PROSITE" id="PS51007"/>
    </source>
</evidence>
<accession>A0ABV8UPV1</accession>
<keyword evidence="3 6" id="KW-0479">Metal-binding</keyword>
<feature type="domain" description="Cytochrome c" evidence="8">
    <location>
        <begin position="32"/>
        <end position="108"/>
    </location>
</feature>
<evidence type="ECO:0000313" key="10">
    <source>
        <dbReference type="Proteomes" id="UP001595799"/>
    </source>
</evidence>
<evidence type="ECO:0000313" key="9">
    <source>
        <dbReference type="EMBL" id="MFC4353317.1"/>
    </source>
</evidence>
<evidence type="ECO:0000256" key="7">
    <source>
        <dbReference type="SAM" id="SignalP"/>
    </source>
</evidence>
<dbReference type="PANTHER" id="PTHR33751">
    <property type="entry name" value="CBB3-TYPE CYTOCHROME C OXIDASE SUBUNIT FIXP"/>
    <property type="match status" value="1"/>
</dbReference>
<organism evidence="9 10">
    <name type="scientific">Fodinicurvata halophila</name>
    <dbReference type="NCBI Taxonomy" id="1419723"/>
    <lineage>
        <taxon>Bacteria</taxon>
        <taxon>Pseudomonadati</taxon>
        <taxon>Pseudomonadota</taxon>
        <taxon>Alphaproteobacteria</taxon>
        <taxon>Rhodospirillales</taxon>
        <taxon>Rhodovibrionaceae</taxon>
        <taxon>Fodinicurvata</taxon>
    </lineage>
</organism>
<dbReference type="EMBL" id="JBHSCW010000011">
    <property type="protein sequence ID" value="MFC4353317.1"/>
    <property type="molecule type" value="Genomic_DNA"/>
</dbReference>
<feature type="chain" id="PRO_5046910268" evidence="7">
    <location>
        <begin position="29"/>
        <end position="116"/>
    </location>
</feature>
<keyword evidence="4" id="KW-0249">Electron transport</keyword>
<evidence type="ECO:0000256" key="1">
    <source>
        <dbReference type="ARBA" id="ARBA00022448"/>
    </source>
</evidence>
<keyword evidence="7" id="KW-0732">Signal</keyword>
<keyword evidence="2 6" id="KW-0349">Heme</keyword>
<dbReference type="PANTHER" id="PTHR33751:SF9">
    <property type="entry name" value="CYTOCHROME C4"/>
    <property type="match status" value="1"/>
</dbReference>
<dbReference type="RefSeq" id="WP_382423691.1">
    <property type="nucleotide sequence ID" value="NZ_JBHSCW010000011.1"/>
</dbReference>
<dbReference type="SUPFAM" id="SSF46626">
    <property type="entry name" value="Cytochrome c"/>
    <property type="match status" value="1"/>
</dbReference>
<keyword evidence="5 6" id="KW-0408">Iron</keyword>
<evidence type="ECO:0000256" key="5">
    <source>
        <dbReference type="ARBA" id="ARBA00023004"/>
    </source>
</evidence>
<name>A0ABV8UPV1_9PROT</name>
<dbReference type="InterPro" id="IPR009056">
    <property type="entry name" value="Cyt_c-like_dom"/>
</dbReference>
<evidence type="ECO:0000256" key="2">
    <source>
        <dbReference type="ARBA" id="ARBA00022617"/>
    </source>
</evidence>
<protein>
    <submittedName>
        <fullName evidence="9">C-type cytochrome</fullName>
    </submittedName>
</protein>
<reference evidence="10" key="1">
    <citation type="journal article" date="2019" name="Int. J. Syst. Evol. Microbiol.">
        <title>The Global Catalogue of Microorganisms (GCM) 10K type strain sequencing project: providing services to taxonomists for standard genome sequencing and annotation.</title>
        <authorList>
            <consortium name="The Broad Institute Genomics Platform"/>
            <consortium name="The Broad Institute Genome Sequencing Center for Infectious Disease"/>
            <person name="Wu L."/>
            <person name="Ma J."/>
        </authorList>
    </citation>
    <scope>NUCLEOTIDE SEQUENCE [LARGE SCALE GENOMIC DNA]</scope>
    <source>
        <strain evidence="10">CECT 8472</strain>
    </source>
</reference>
<keyword evidence="10" id="KW-1185">Reference proteome</keyword>
<comment type="caution">
    <text evidence="9">The sequence shown here is derived from an EMBL/GenBank/DDBJ whole genome shotgun (WGS) entry which is preliminary data.</text>
</comment>
<sequence>MKRIFADSRSWAGLATVILLAIVQPALAQESGDPERGAHLANQCAGCHGPSPPQWAIPALQGMDPQRFTDRMAAYRSGKRAHPAMTVFATALDEADIADIAAYLAKQADETERSSQ</sequence>
<proteinExistence type="predicted"/>
<evidence type="ECO:0000256" key="6">
    <source>
        <dbReference type="PROSITE-ProRule" id="PRU00433"/>
    </source>
</evidence>
<evidence type="ECO:0000256" key="4">
    <source>
        <dbReference type="ARBA" id="ARBA00022982"/>
    </source>
</evidence>
<dbReference type="Pfam" id="PF13442">
    <property type="entry name" value="Cytochrome_CBB3"/>
    <property type="match status" value="1"/>
</dbReference>
<gene>
    <name evidence="9" type="ORF">ACFOW6_17345</name>
</gene>
<dbReference type="Proteomes" id="UP001595799">
    <property type="component" value="Unassembled WGS sequence"/>
</dbReference>
<evidence type="ECO:0000256" key="3">
    <source>
        <dbReference type="ARBA" id="ARBA00022723"/>
    </source>
</evidence>
<dbReference type="Gene3D" id="1.10.760.10">
    <property type="entry name" value="Cytochrome c-like domain"/>
    <property type="match status" value="1"/>
</dbReference>